<dbReference type="PANTHER" id="PTHR23505">
    <property type="entry name" value="SPINSTER"/>
    <property type="match status" value="1"/>
</dbReference>
<keyword evidence="5 8" id="KW-0472">Membrane</keyword>
<evidence type="ECO:0000256" key="3">
    <source>
        <dbReference type="ARBA" id="ARBA00022692"/>
    </source>
</evidence>
<dbReference type="PROSITE" id="PS50850">
    <property type="entry name" value="MFS"/>
    <property type="match status" value="1"/>
</dbReference>
<dbReference type="GO" id="GO:0016020">
    <property type="term" value="C:membrane"/>
    <property type="evidence" value="ECO:0007669"/>
    <property type="project" value="UniProtKB-SubCell"/>
</dbReference>
<evidence type="ECO:0000256" key="1">
    <source>
        <dbReference type="ARBA" id="ARBA00004141"/>
    </source>
</evidence>
<evidence type="ECO:0000313" key="10">
    <source>
        <dbReference type="EMBL" id="KAI3436365.1"/>
    </source>
</evidence>
<keyword evidence="11" id="KW-1185">Reference proteome</keyword>
<evidence type="ECO:0000256" key="4">
    <source>
        <dbReference type="ARBA" id="ARBA00022989"/>
    </source>
</evidence>
<feature type="transmembrane region" description="Helical" evidence="8">
    <location>
        <begin position="416"/>
        <end position="432"/>
    </location>
</feature>
<accession>A0A9D4Z0N8</accession>
<feature type="compositionally biased region" description="Basic and acidic residues" evidence="7">
    <location>
        <begin position="250"/>
        <end position="263"/>
    </location>
</feature>
<sequence>MSPLQEAAPEACSSSNRLRTALLVNLAAVLERCDEQMVPAVYRFIGAAFDATPTQLGYITLSRALVQALSAPLGGIAGHCLHRGRVIGCGCLLWSACTAAFAGCHSLGAGAAIWGLNGLGLALVLPNAQSLTADLFVAGQRGRAFGCLYLTAALGGLLGAVWATNIGSHRPLGMEGWRFAFLSLACVSAATGVANLLLATDPLRDQPPLSAAHAISKSGRVSAAELELLQPGSVTGAATGQQLATPWQHGESEAEALSRRQPHDSASSSCARQQPALAGSFPAFQGSQSKQRWCAAMGPAARQIAADIGSVLRIPTFGIIVAQGIMGSIPWSALVFLTLYFQLLGMSDAQASSLVAIFLAGTAFGGLIGGCVGDAAAKLYPHHGRIAVTQFSVGIGIPFACLVFKGLPRSGSDADVFVYAAVLLVFALLKAWPAPACNNPMFAEIVPPHQRNLVYAFDRCFEGAIAACAAPFVGLLAERLFGFSGSGTVTHDRERDLANAAALGNALLAFLVVPWTLTLLLYSGLHLTYKTDKAAALRQQRHVLRERAQSLEEAGVLIDHLSSSGDGSALSDASIEIQQRQQRSSSSSR</sequence>
<dbReference type="Gene3D" id="1.20.1250.20">
    <property type="entry name" value="MFS general substrate transporter like domains"/>
    <property type="match status" value="2"/>
</dbReference>
<comment type="caution">
    <text evidence="10">The sequence shown here is derived from an EMBL/GenBank/DDBJ whole genome shotgun (WGS) entry which is preliminary data.</text>
</comment>
<feature type="region of interest" description="Disordered" evidence="7">
    <location>
        <begin position="240"/>
        <end position="269"/>
    </location>
</feature>
<reference evidence="10" key="2">
    <citation type="submission" date="2020-11" db="EMBL/GenBank/DDBJ databases">
        <authorList>
            <person name="Cecchin M."/>
            <person name="Marcolungo L."/>
            <person name="Rossato M."/>
            <person name="Girolomoni L."/>
            <person name="Cosentino E."/>
            <person name="Cuine S."/>
            <person name="Li-Beisson Y."/>
            <person name="Delledonne M."/>
            <person name="Ballottari M."/>
        </authorList>
    </citation>
    <scope>NUCLEOTIDE SEQUENCE</scope>
    <source>
        <strain evidence="10">211/11P</strain>
        <tissue evidence="10">Whole cell</tissue>
    </source>
</reference>
<keyword evidence="4 8" id="KW-1133">Transmembrane helix</keyword>
<organism evidence="10 11">
    <name type="scientific">Chlorella vulgaris</name>
    <name type="common">Green alga</name>
    <dbReference type="NCBI Taxonomy" id="3077"/>
    <lineage>
        <taxon>Eukaryota</taxon>
        <taxon>Viridiplantae</taxon>
        <taxon>Chlorophyta</taxon>
        <taxon>core chlorophytes</taxon>
        <taxon>Trebouxiophyceae</taxon>
        <taxon>Chlorellales</taxon>
        <taxon>Chlorellaceae</taxon>
        <taxon>Chlorella clade</taxon>
        <taxon>Chlorella</taxon>
    </lineage>
</organism>
<dbReference type="PANTHER" id="PTHR23505:SF52">
    <property type="entry name" value="MAJOR FACILITATOR SUPERFAMILY PROTEIN"/>
    <property type="match status" value="1"/>
</dbReference>
<dbReference type="InterPro" id="IPR011701">
    <property type="entry name" value="MFS"/>
</dbReference>
<dbReference type="SUPFAM" id="SSF103473">
    <property type="entry name" value="MFS general substrate transporter"/>
    <property type="match status" value="1"/>
</dbReference>
<reference evidence="10" key="1">
    <citation type="journal article" date="2019" name="Plant J.">
        <title>Chlorella vulgaris genome assembly and annotation reveals the molecular basis for metabolic acclimation to high light conditions.</title>
        <authorList>
            <person name="Cecchin M."/>
            <person name="Marcolungo L."/>
            <person name="Rossato M."/>
            <person name="Girolomoni L."/>
            <person name="Cosentino E."/>
            <person name="Cuine S."/>
            <person name="Li-Beisson Y."/>
            <person name="Delledonne M."/>
            <person name="Ballottari M."/>
        </authorList>
    </citation>
    <scope>NUCLEOTIDE SEQUENCE</scope>
    <source>
        <strain evidence="10">211/11P</strain>
    </source>
</reference>
<dbReference type="Proteomes" id="UP001055712">
    <property type="component" value="Unassembled WGS sequence"/>
</dbReference>
<evidence type="ECO:0000256" key="6">
    <source>
        <dbReference type="ARBA" id="ARBA00024338"/>
    </source>
</evidence>
<evidence type="ECO:0000259" key="9">
    <source>
        <dbReference type="PROSITE" id="PS50850"/>
    </source>
</evidence>
<feature type="transmembrane region" description="Helical" evidence="8">
    <location>
        <begin position="91"/>
        <end position="113"/>
    </location>
</feature>
<protein>
    <recommendedName>
        <fullName evidence="9">Major facilitator superfamily (MFS) profile domain-containing protein</fullName>
    </recommendedName>
</protein>
<feature type="transmembrane region" description="Helical" evidence="8">
    <location>
        <begin position="353"/>
        <end position="372"/>
    </location>
</feature>
<feature type="transmembrane region" description="Helical" evidence="8">
    <location>
        <begin position="497"/>
        <end position="522"/>
    </location>
</feature>
<dbReference type="AlphaFoldDB" id="A0A9D4Z0N8"/>
<feature type="transmembrane region" description="Helical" evidence="8">
    <location>
        <begin position="317"/>
        <end position="341"/>
    </location>
</feature>
<dbReference type="Pfam" id="PF07690">
    <property type="entry name" value="MFS_1"/>
    <property type="match status" value="1"/>
</dbReference>
<keyword evidence="3 8" id="KW-0812">Transmembrane</keyword>
<name>A0A9D4Z0N8_CHLVU</name>
<gene>
    <name evidence="10" type="ORF">D9Q98_002418</name>
</gene>
<feature type="transmembrane region" description="Helical" evidence="8">
    <location>
        <begin position="176"/>
        <end position="198"/>
    </location>
</feature>
<dbReference type="InterPro" id="IPR020846">
    <property type="entry name" value="MFS_dom"/>
</dbReference>
<dbReference type="InterPro" id="IPR036259">
    <property type="entry name" value="MFS_trans_sf"/>
</dbReference>
<feature type="domain" description="Major facilitator superfamily (MFS) profile" evidence="9">
    <location>
        <begin position="20"/>
        <end position="517"/>
    </location>
</feature>
<comment type="subcellular location">
    <subcellularLocation>
        <location evidence="1">Membrane</location>
        <topology evidence="1">Multi-pass membrane protein</topology>
    </subcellularLocation>
</comment>
<evidence type="ECO:0000313" key="11">
    <source>
        <dbReference type="Proteomes" id="UP001055712"/>
    </source>
</evidence>
<evidence type="ECO:0000256" key="2">
    <source>
        <dbReference type="ARBA" id="ARBA00022448"/>
    </source>
</evidence>
<comment type="similarity">
    <text evidence="6">Belongs to the major facilitator superfamily. Spinster (TC 2.A.1.49) family.</text>
</comment>
<keyword evidence="2" id="KW-0813">Transport</keyword>
<dbReference type="EMBL" id="SIDB01000002">
    <property type="protein sequence ID" value="KAI3436365.1"/>
    <property type="molecule type" value="Genomic_DNA"/>
</dbReference>
<dbReference type="GO" id="GO:0022857">
    <property type="term" value="F:transmembrane transporter activity"/>
    <property type="evidence" value="ECO:0007669"/>
    <property type="project" value="InterPro"/>
</dbReference>
<feature type="transmembrane region" description="Helical" evidence="8">
    <location>
        <begin position="384"/>
        <end position="404"/>
    </location>
</feature>
<dbReference type="OrthoDB" id="440755at2759"/>
<evidence type="ECO:0000256" key="8">
    <source>
        <dbReference type="SAM" id="Phobius"/>
    </source>
</evidence>
<evidence type="ECO:0000256" key="7">
    <source>
        <dbReference type="SAM" id="MobiDB-lite"/>
    </source>
</evidence>
<evidence type="ECO:0000256" key="5">
    <source>
        <dbReference type="ARBA" id="ARBA00023136"/>
    </source>
</evidence>
<dbReference type="InterPro" id="IPR044770">
    <property type="entry name" value="MFS_spinster-like"/>
</dbReference>
<proteinExistence type="inferred from homology"/>
<feature type="transmembrane region" description="Helical" evidence="8">
    <location>
        <begin position="144"/>
        <end position="164"/>
    </location>
</feature>
<feature type="region of interest" description="Disordered" evidence="7">
    <location>
        <begin position="564"/>
        <end position="589"/>
    </location>
</feature>